<dbReference type="Proteomes" id="UP000324800">
    <property type="component" value="Unassembled WGS sequence"/>
</dbReference>
<gene>
    <name evidence="1" type="ORF">EZS28_049117</name>
</gene>
<sequence>MTDLLDPESMDAIASVNLLPKTSLLEVRFNKPRTQTNASSEVIPCYFIILGIKDIYGVLPLTPYNCLVLTT</sequence>
<proteinExistence type="predicted"/>
<comment type="caution">
    <text evidence="1">The sequence shown here is derived from an EMBL/GenBank/DDBJ whole genome shotgun (WGS) entry which is preliminary data.</text>
</comment>
<evidence type="ECO:0000313" key="1">
    <source>
        <dbReference type="EMBL" id="KAA6355356.1"/>
    </source>
</evidence>
<protein>
    <submittedName>
        <fullName evidence="1">Uncharacterized protein</fullName>
    </submittedName>
</protein>
<evidence type="ECO:0000313" key="2">
    <source>
        <dbReference type="Proteomes" id="UP000324800"/>
    </source>
</evidence>
<dbReference type="EMBL" id="SNRW01034746">
    <property type="protein sequence ID" value="KAA6355356.1"/>
    <property type="molecule type" value="Genomic_DNA"/>
</dbReference>
<dbReference type="AlphaFoldDB" id="A0A5J4TAE7"/>
<accession>A0A5J4TAE7</accession>
<reference evidence="1 2" key="1">
    <citation type="submission" date="2019-03" db="EMBL/GenBank/DDBJ databases">
        <title>Single cell metagenomics reveals metabolic interactions within the superorganism composed of flagellate Streblomastix strix and complex community of Bacteroidetes bacteria on its surface.</title>
        <authorList>
            <person name="Treitli S.C."/>
            <person name="Kolisko M."/>
            <person name="Husnik F."/>
            <person name="Keeling P."/>
            <person name="Hampl V."/>
        </authorList>
    </citation>
    <scope>NUCLEOTIDE SEQUENCE [LARGE SCALE GENOMIC DNA]</scope>
    <source>
        <strain evidence="1">ST1C</strain>
    </source>
</reference>
<organism evidence="1 2">
    <name type="scientific">Streblomastix strix</name>
    <dbReference type="NCBI Taxonomy" id="222440"/>
    <lineage>
        <taxon>Eukaryota</taxon>
        <taxon>Metamonada</taxon>
        <taxon>Preaxostyla</taxon>
        <taxon>Oxymonadida</taxon>
        <taxon>Streblomastigidae</taxon>
        <taxon>Streblomastix</taxon>
    </lineage>
</organism>
<name>A0A5J4TAE7_9EUKA</name>